<evidence type="ECO:0000256" key="2">
    <source>
        <dbReference type="ARBA" id="ARBA00022448"/>
    </source>
</evidence>
<evidence type="ECO:0000256" key="1">
    <source>
        <dbReference type="ARBA" id="ARBA00004651"/>
    </source>
</evidence>
<dbReference type="PROSITE" id="PS50928">
    <property type="entry name" value="ABC_TM1"/>
    <property type="match status" value="1"/>
</dbReference>
<comment type="subcellular location">
    <subcellularLocation>
        <location evidence="1 7">Cell membrane</location>
        <topology evidence="1 7">Multi-pass membrane protein</topology>
    </subcellularLocation>
</comment>
<proteinExistence type="inferred from homology"/>
<feature type="transmembrane region" description="Helical" evidence="7">
    <location>
        <begin position="213"/>
        <end position="238"/>
    </location>
</feature>
<dbReference type="InterPro" id="IPR035906">
    <property type="entry name" value="MetI-like_sf"/>
</dbReference>
<dbReference type="Proteomes" id="UP001296993">
    <property type="component" value="Unassembled WGS sequence"/>
</dbReference>
<evidence type="ECO:0000259" key="8">
    <source>
        <dbReference type="PROSITE" id="PS50928"/>
    </source>
</evidence>
<protein>
    <submittedName>
        <fullName evidence="9">D-methionine transport system permease protein</fullName>
    </submittedName>
</protein>
<accession>A0ABS4XJT4</accession>
<evidence type="ECO:0000256" key="5">
    <source>
        <dbReference type="ARBA" id="ARBA00022989"/>
    </source>
</evidence>
<keyword evidence="2 7" id="KW-0813">Transport</keyword>
<dbReference type="SUPFAM" id="SSF161098">
    <property type="entry name" value="MetI-like"/>
    <property type="match status" value="1"/>
</dbReference>
<evidence type="ECO:0000256" key="7">
    <source>
        <dbReference type="RuleBase" id="RU363032"/>
    </source>
</evidence>
<dbReference type="InterPro" id="IPR000515">
    <property type="entry name" value="MetI-like"/>
</dbReference>
<name>A0ABS4XJT4_9MICC</name>
<dbReference type="PANTHER" id="PTHR30450">
    <property type="entry name" value="ABC TRANSPORTER PERMEASE"/>
    <property type="match status" value="1"/>
</dbReference>
<keyword evidence="3" id="KW-1003">Cell membrane</keyword>
<gene>
    <name evidence="9" type="ORF">JOF47_004285</name>
</gene>
<evidence type="ECO:0000313" key="10">
    <source>
        <dbReference type="Proteomes" id="UP001296993"/>
    </source>
</evidence>
<feature type="transmembrane region" description="Helical" evidence="7">
    <location>
        <begin position="171"/>
        <end position="193"/>
    </location>
</feature>
<organism evidence="9 10">
    <name type="scientific">Paeniglutamicibacter kerguelensis</name>
    <dbReference type="NCBI Taxonomy" id="254788"/>
    <lineage>
        <taxon>Bacteria</taxon>
        <taxon>Bacillati</taxon>
        <taxon>Actinomycetota</taxon>
        <taxon>Actinomycetes</taxon>
        <taxon>Micrococcales</taxon>
        <taxon>Micrococcaceae</taxon>
        <taxon>Paeniglutamicibacter</taxon>
    </lineage>
</organism>
<dbReference type="PANTHER" id="PTHR30450:SF1">
    <property type="entry name" value="D-METHIONINE TRANSPORT SYSTEM PERMEASE PROTEIN METI-RELATED"/>
    <property type="match status" value="1"/>
</dbReference>
<reference evidence="9 10" key="1">
    <citation type="submission" date="2021-03" db="EMBL/GenBank/DDBJ databases">
        <title>Sequencing the genomes of 1000 actinobacteria strains.</title>
        <authorList>
            <person name="Klenk H.-P."/>
        </authorList>
    </citation>
    <scope>NUCLEOTIDE SEQUENCE [LARGE SCALE GENOMIC DNA]</scope>
    <source>
        <strain evidence="9 10">DSM 15797</strain>
    </source>
</reference>
<comment type="caution">
    <text evidence="9">The sequence shown here is derived from an EMBL/GenBank/DDBJ whole genome shotgun (WGS) entry which is preliminary data.</text>
</comment>
<evidence type="ECO:0000256" key="4">
    <source>
        <dbReference type="ARBA" id="ARBA00022692"/>
    </source>
</evidence>
<feature type="transmembrane region" description="Helical" evidence="7">
    <location>
        <begin position="85"/>
        <end position="105"/>
    </location>
</feature>
<sequence length="244" mass="26203">MSNLAFGINVLASSTNGSGAAAFDLNRIIELWPEIALAIGQTLAMLLVSIPIAILIGTPLGIWLYSMSPNGLRPRPRIHRIVDGLVNTMRSFPFLILLIAIIPFTRFVVGTTIGTAAVIVPLTINAIPYFARFVEQNLTQLGSGVVEAARAMGATRGQIVRDVLLVEGRPALIGSITIMTVSFISYSAMAGLVGGGGIGDFAIRYGYYRYETGMMIVAIVLMILMVQLVQISGTRLAARLDKRH</sequence>
<feature type="domain" description="ABC transmembrane type-1" evidence="8">
    <location>
        <begin position="39"/>
        <end position="232"/>
    </location>
</feature>
<keyword evidence="5 7" id="KW-1133">Transmembrane helix</keyword>
<keyword evidence="4 7" id="KW-0812">Transmembrane</keyword>
<dbReference type="Gene3D" id="1.10.3720.10">
    <property type="entry name" value="MetI-like"/>
    <property type="match status" value="1"/>
</dbReference>
<keyword evidence="6 7" id="KW-0472">Membrane</keyword>
<evidence type="ECO:0000256" key="6">
    <source>
        <dbReference type="ARBA" id="ARBA00023136"/>
    </source>
</evidence>
<comment type="similarity">
    <text evidence="7">Belongs to the binding-protein-dependent transport system permease family.</text>
</comment>
<keyword evidence="10" id="KW-1185">Reference proteome</keyword>
<feature type="transmembrane region" description="Helical" evidence="7">
    <location>
        <begin position="44"/>
        <end position="65"/>
    </location>
</feature>
<evidence type="ECO:0000256" key="3">
    <source>
        <dbReference type="ARBA" id="ARBA00022475"/>
    </source>
</evidence>
<evidence type="ECO:0000313" key="9">
    <source>
        <dbReference type="EMBL" id="MBP2388712.1"/>
    </source>
</evidence>
<dbReference type="RefSeq" id="WP_210002518.1">
    <property type="nucleotide sequence ID" value="NZ_BAAAJY010000004.1"/>
</dbReference>
<dbReference type="InterPro" id="IPR051322">
    <property type="entry name" value="AA_ABC_Transporter_Permease"/>
</dbReference>
<dbReference type="EMBL" id="JAGIOF010000004">
    <property type="protein sequence ID" value="MBP2388712.1"/>
    <property type="molecule type" value="Genomic_DNA"/>
</dbReference>
<dbReference type="Pfam" id="PF00528">
    <property type="entry name" value="BPD_transp_1"/>
    <property type="match status" value="1"/>
</dbReference>
<feature type="transmembrane region" description="Helical" evidence="7">
    <location>
        <begin position="111"/>
        <end position="131"/>
    </location>
</feature>
<dbReference type="CDD" id="cd06261">
    <property type="entry name" value="TM_PBP2"/>
    <property type="match status" value="1"/>
</dbReference>